<feature type="region of interest" description="Disordered" evidence="1">
    <location>
        <begin position="1"/>
        <end position="45"/>
    </location>
</feature>
<feature type="region of interest" description="Disordered" evidence="1">
    <location>
        <begin position="322"/>
        <end position="430"/>
    </location>
</feature>
<dbReference type="Proteomes" id="UP000295083">
    <property type="component" value="Unassembled WGS sequence"/>
</dbReference>
<feature type="compositionally biased region" description="Basic and acidic residues" evidence="1">
    <location>
        <begin position="280"/>
        <end position="296"/>
    </location>
</feature>
<sequence>MKRHGRPPPVGIQPEDPKPKVNPGHLQFNGVRSPTSGPSDSAGSVTEVAFTQPGAMEVAFIDEAPPKKAGTSKCYKLSCFPTVSAETAEDDNGAPPSPTVDAPSKILARWRPVYPQKDGPLIKPGEGTNLRDPRLNTWHGDTAQRPSTHRLARQTEFDDVNEEDLPPNGKPSVAHRKDIKPPIPPKAASRYKSSTKPLQHIRVDANSKGLRKVFQQNAFTEDPKPTASASHVTKASLGPAVDSVSGKDIHASRPARKKDPDEPGKAPEAVWKPLRVSVRQPERKAKEKEIRRDGRTQAKHPPIFQSGRMFRDLPGLSLIADTRTRERSEASNENIVSVDDNLPSAGKLSVSNPSSLRIAMEAASKKMEKEDYEQENAGSSSQKETKETPYSCPLDEESVLPPEYDLGPAHDVLQKGETSGPTKKDDHDIDDRDVLRGLSIAMAAACDEEVDAWIRQKTGVRIRRFLADLRAFEALGDEIQPDPQRERARMRRAEIRKLKAQVRQSRTVQEARKVASTRRA</sequence>
<evidence type="ECO:0000313" key="2">
    <source>
        <dbReference type="EMBL" id="TDZ12920.1"/>
    </source>
</evidence>
<reference evidence="2 3" key="1">
    <citation type="submission" date="2018-11" db="EMBL/GenBank/DDBJ databases">
        <title>Genome sequence and assembly of Colletotrichum spinosum.</title>
        <authorList>
            <person name="Gan P."/>
            <person name="Shirasu K."/>
        </authorList>
    </citation>
    <scope>NUCLEOTIDE SEQUENCE [LARGE SCALE GENOMIC DNA]</scope>
    <source>
        <strain evidence="2 3">CBS 515.97</strain>
    </source>
</reference>
<proteinExistence type="predicted"/>
<organism evidence="2 3">
    <name type="scientific">Colletotrichum spinosum</name>
    <dbReference type="NCBI Taxonomy" id="1347390"/>
    <lineage>
        <taxon>Eukaryota</taxon>
        <taxon>Fungi</taxon>
        <taxon>Dikarya</taxon>
        <taxon>Ascomycota</taxon>
        <taxon>Pezizomycotina</taxon>
        <taxon>Sordariomycetes</taxon>
        <taxon>Hypocreomycetidae</taxon>
        <taxon>Glomerellales</taxon>
        <taxon>Glomerellaceae</taxon>
        <taxon>Colletotrichum</taxon>
        <taxon>Colletotrichum orbiculare species complex</taxon>
    </lineage>
</organism>
<protein>
    <submittedName>
        <fullName evidence="2">Uncharacterized protein</fullName>
    </submittedName>
</protein>
<evidence type="ECO:0000313" key="3">
    <source>
        <dbReference type="Proteomes" id="UP000295083"/>
    </source>
</evidence>
<gene>
    <name evidence="2" type="ORF">C8035_v000414</name>
</gene>
<name>A0A4R8PKY0_9PEZI</name>
<comment type="caution">
    <text evidence="2">The sequence shown here is derived from an EMBL/GenBank/DDBJ whole genome shotgun (WGS) entry which is preliminary data.</text>
</comment>
<feature type="compositionally biased region" description="Polar residues" evidence="1">
    <location>
        <begin position="30"/>
        <end position="44"/>
    </location>
</feature>
<accession>A0A4R8PKY0</accession>
<keyword evidence="3" id="KW-1185">Reference proteome</keyword>
<evidence type="ECO:0000256" key="1">
    <source>
        <dbReference type="SAM" id="MobiDB-lite"/>
    </source>
</evidence>
<dbReference type="EMBL" id="QAPG01010715">
    <property type="protein sequence ID" value="TDZ12920.1"/>
    <property type="molecule type" value="Genomic_DNA"/>
</dbReference>
<dbReference type="AlphaFoldDB" id="A0A4R8PKY0"/>
<feature type="compositionally biased region" description="Basic and acidic residues" evidence="1">
    <location>
        <begin position="245"/>
        <end position="265"/>
    </location>
</feature>
<feature type="region of interest" description="Disordered" evidence="1">
    <location>
        <begin position="86"/>
        <end position="310"/>
    </location>
</feature>